<dbReference type="Proteomes" id="UP000030853">
    <property type="component" value="Unassembled WGS sequence"/>
</dbReference>
<keyword evidence="1" id="KW-1133">Transmembrane helix</keyword>
<feature type="transmembrane region" description="Helical" evidence="1">
    <location>
        <begin position="203"/>
        <end position="223"/>
    </location>
</feature>
<evidence type="ECO:0000256" key="1">
    <source>
        <dbReference type="SAM" id="Phobius"/>
    </source>
</evidence>
<accession>A0A0B1R3K6</accession>
<dbReference type="EMBL" id="JTJJ01000119">
    <property type="protein sequence ID" value="KHJ65640.1"/>
    <property type="molecule type" value="Genomic_DNA"/>
</dbReference>
<sequence length="256" mass="28537">MTRVSSPFLCLKTLSPLQADLIKSVALAAMLADHVNSILLGGSSEILYVFGHAAFPIFTLFWAVNLPSESHILRQRARRLWLWAFLTQPLFWLAFMMQGQSWLALNILFAYAGCTQLVCWATRWGMNGAMAGMMLLLLMVWPLTPASYGIPGLVFCLLCLAGRYLSGLGENAIFLMLVLIVMSWLNIPPVINGWWEDALTYDVLPTLVFPLLIIVGISALPAISGKRMWPRQFFYHAYAAHLMLLGVLAVLPASYN</sequence>
<name>A0A0B1R3K6_9GAMM</name>
<evidence type="ECO:0008006" key="4">
    <source>
        <dbReference type="Google" id="ProtNLM"/>
    </source>
</evidence>
<comment type="caution">
    <text evidence="2">The sequence shown here is derived from an EMBL/GenBank/DDBJ whole genome shotgun (WGS) entry which is preliminary data.</text>
</comment>
<feature type="transmembrane region" description="Helical" evidence="1">
    <location>
        <begin position="150"/>
        <end position="166"/>
    </location>
</feature>
<protein>
    <recommendedName>
        <fullName evidence="4">Conjugal transfer protein TraX</fullName>
    </recommendedName>
</protein>
<organism evidence="2 3">
    <name type="scientific">Pantoea rodasii</name>
    <dbReference type="NCBI Taxonomy" id="1076549"/>
    <lineage>
        <taxon>Bacteria</taxon>
        <taxon>Pseudomonadati</taxon>
        <taxon>Pseudomonadota</taxon>
        <taxon>Gammaproteobacteria</taxon>
        <taxon>Enterobacterales</taxon>
        <taxon>Erwiniaceae</taxon>
        <taxon>Pantoea</taxon>
    </lineage>
</organism>
<feature type="transmembrane region" description="Helical" evidence="1">
    <location>
        <begin position="103"/>
        <end position="121"/>
    </location>
</feature>
<proteinExistence type="predicted"/>
<feature type="transmembrane region" description="Helical" evidence="1">
    <location>
        <begin position="46"/>
        <end position="68"/>
    </location>
</feature>
<dbReference type="AlphaFoldDB" id="A0A0B1R3K6"/>
<dbReference type="Pfam" id="PF05857">
    <property type="entry name" value="TraX"/>
    <property type="match status" value="1"/>
</dbReference>
<gene>
    <name evidence="2" type="ORF">QU24_23785</name>
</gene>
<evidence type="ECO:0000313" key="3">
    <source>
        <dbReference type="Proteomes" id="UP000030853"/>
    </source>
</evidence>
<keyword evidence="1" id="KW-0812">Transmembrane</keyword>
<dbReference type="InterPro" id="IPR008875">
    <property type="entry name" value="TraX"/>
</dbReference>
<reference evidence="2 3" key="1">
    <citation type="submission" date="2014-11" db="EMBL/GenBank/DDBJ databases">
        <title>Genome sequencing of Pantoea rodasii ND03.</title>
        <authorList>
            <person name="Muhamad Yunos N.Y."/>
            <person name="Chan K.-G."/>
        </authorList>
    </citation>
    <scope>NUCLEOTIDE SEQUENCE [LARGE SCALE GENOMIC DNA]</scope>
    <source>
        <strain evidence="2 3">ND03</strain>
    </source>
</reference>
<keyword evidence="1" id="KW-0472">Membrane</keyword>
<feature type="transmembrane region" description="Helical" evidence="1">
    <location>
        <begin position="173"/>
        <end position="191"/>
    </location>
</feature>
<evidence type="ECO:0000313" key="2">
    <source>
        <dbReference type="EMBL" id="KHJ65640.1"/>
    </source>
</evidence>
<feature type="transmembrane region" description="Helical" evidence="1">
    <location>
        <begin position="235"/>
        <end position="255"/>
    </location>
</feature>